<dbReference type="EMBL" id="CAKXAJ010007030">
    <property type="protein sequence ID" value="CAH2210250.1"/>
    <property type="molecule type" value="Genomic_DNA"/>
</dbReference>
<keyword evidence="2" id="KW-1185">Reference proteome</keyword>
<accession>A0A8S4QL48</accession>
<proteinExistence type="predicted"/>
<gene>
    <name evidence="1" type="primary">jg4736</name>
    <name evidence="1" type="ORF">PAEG_LOCUS2161</name>
</gene>
<sequence>MLPIHGPNDELILTKLGIKMACILQTDIGPLLSQEYRGFLRSSLIGLHMNSIRKCRLEAEEDIYRETDKKAK</sequence>
<protein>
    <submittedName>
        <fullName evidence="1">Jg4736 protein</fullName>
    </submittedName>
</protein>
<reference evidence="1" key="1">
    <citation type="submission" date="2022-03" db="EMBL/GenBank/DDBJ databases">
        <authorList>
            <person name="Lindestad O."/>
        </authorList>
    </citation>
    <scope>NUCLEOTIDE SEQUENCE</scope>
</reference>
<evidence type="ECO:0000313" key="1">
    <source>
        <dbReference type="EMBL" id="CAH2210250.1"/>
    </source>
</evidence>
<dbReference type="AlphaFoldDB" id="A0A8S4QL48"/>
<comment type="caution">
    <text evidence="1">The sequence shown here is derived from an EMBL/GenBank/DDBJ whole genome shotgun (WGS) entry which is preliminary data.</text>
</comment>
<evidence type="ECO:0000313" key="2">
    <source>
        <dbReference type="Proteomes" id="UP000838756"/>
    </source>
</evidence>
<dbReference type="Proteomes" id="UP000838756">
    <property type="component" value="Unassembled WGS sequence"/>
</dbReference>
<name>A0A8S4QL48_9NEOP</name>
<organism evidence="1 2">
    <name type="scientific">Pararge aegeria aegeria</name>
    <dbReference type="NCBI Taxonomy" id="348720"/>
    <lineage>
        <taxon>Eukaryota</taxon>
        <taxon>Metazoa</taxon>
        <taxon>Ecdysozoa</taxon>
        <taxon>Arthropoda</taxon>
        <taxon>Hexapoda</taxon>
        <taxon>Insecta</taxon>
        <taxon>Pterygota</taxon>
        <taxon>Neoptera</taxon>
        <taxon>Endopterygota</taxon>
        <taxon>Lepidoptera</taxon>
        <taxon>Glossata</taxon>
        <taxon>Ditrysia</taxon>
        <taxon>Papilionoidea</taxon>
        <taxon>Nymphalidae</taxon>
        <taxon>Satyrinae</taxon>
        <taxon>Satyrini</taxon>
        <taxon>Parargina</taxon>
        <taxon>Pararge</taxon>
    </lineage>
</organism>